<dbReference type="Proteomes" id="UP000276834">
    <property type="component" value="Unassembled WGS sequence"/>
</dbReference>
<proteinExistence type="predicted"/>
<evidence type="ECO:0000313" key="3">
    <source>
        <dbReference type="Proteomes" id="UP000276834"/>
    </source>
</evidence>
<comment type="caution">
    <text evidence="2">The sequence shown here is derived from an EMBL/GenBank/DDBJ whole genome shotgun (WGS) entry which is preliminary data.</text>
</comment>
<sequence length="59" mass="6503">MLRFEEPRCSVGLPRRGEGGAGARPPEPRGLLKGPRTAAGSTQELLRELHKKLQLRQAQ</sequence>
<dbReference type="AlphaFoldDB" id="A0A3L8R0Z5"/>
<feature type="region of interest" description="Disordered" evidence="1">
    <location>
        <begin position="1"/>
        <end position="42"/>
    </location>
</feature>
<accession>A0A3L8R0Z5</accession>
<gene>
    <name evidence="2" type="ORF">DV515_00017164</name>
</gene>
<reference evidence="2 3" key="1">
    <citation type="journal article" date="2018" name="Proc. R. Soc. B">
        <title>A non-coding region near Follistatin controls head colour polymorphism in the Gouldian finch.</title>
        <authorList>
            <person name="Toomey M.B."/>
            <person name="Marques C.I."/>
            <person name="Andrade P."/>
            <person name="Araujo P.M."/>
            <person name="Sabatino S."/>
            <person name="Gazda M.A."/>
            <person name="Afonso S."/>
            <person name="Lopes R.J."/>
            <person name="Corbo J.C."/>
            <person name="Carneiro M."/>
        </authorList>
    </citation>
    <scope>NUCLEOTIDE SEQUENCE [LARGE SCALE GENOMIC DNA]</scope>
    <source>
        <strain evidence="2">Red01</strain>
        <tissue evidence="2">Muscle</tissue>
    </source>
</reference>
<name>A0A3L8R0Z5_CHLGU</name>
<evidence type="ECO:0000256" key="1">
    <source>
        <dbReference type="SAM" id="MobiDB-lite"/>
    </source>
</evidence>
<dbReference type="EMBL" id="QUSF01000776">
    <property type="protein sequence ID" value="RLV73191.1"/>
    <property type="molecule type" value="Genomic_DNA"/>
</dbReference>
<evidence type="ECO:0000313" key="2">
    <source>
        <dbReference type="EMBL" id="RLV73191.1"/>
    </source>
</evidence>
<organism evidence="2 3">
    <name type="scientific">Chloebia gouldiae</name>
    <name type="common">Gouldian finch</name>
    <name type="synonym">Erythrura gouldiae</name>
    <dbReference type="NCBI Taxonomy" id="44316"/>
    <lineage>
        <taxon>Eukaryota</taxon>
        <taxon>Metazoa</taxon>
        <taxon>Chordata</taxon>
        <taxon>Craniata</taxon>
        <taxon>Vertebrata</taxon>
        <taxon>Euteleostomi</taxon>
        <taxon>Archelosauria</taxon>
        <taxon>Archosauria</taxon>
        <taxon>Dinosauria</taxon>
        <taxon>Saurischia</taxon>
        <taxon>Theropoda</taxon>
        <taxon>Coelurosauria</taxon>
        <taxon>Aves</taxon>
        <taxon>Neognathae</taxon>
        <taxon>Neoaves</taxon>
        <taxon>Telluraves</taxon>
        <taxon>Australaves</taxon>
        <taxon>Passeriformes</taxon>
        <taxon>Passeroidea</taxon>
        <taxon>Passeridae</taxon>
        <taxon>Chloebia</taxon>
    </lineage>
</organism>
<protein>
    <submittedName>
        <fullName evidence="2">Uncharacterized protein</fullName>
    </submittedName>
</protein>
<keyword evidence="3" id="KW-1185">Reference proteome</keyword>